<proteinExistence type="inferred from homology"/>
<name>A0AAD7QWV8_9ASCO</name>
<dbReference type="PANTHER" id="PTHR21299">
    <property type="entry name" value="CYTIDYLATE KINASE/PANTOATE-BETA-ALANINE LIGASE"/>
    <property type="match status" value="1"/>
</dbReference>
<keyword evidence="13" id="KW-1185">Reference proteome</keyword>
<evidence type="ECO:0000256" key="5">
    <source>
        <dbReference type="ARBA" id="ARBA00022598"/>
    </source>
</evidence>
<dbReference type="PANTHER" id="PTHR21299:SF1">
    <property type="entry name" value="PANTOATE--BETA-ALANINE LIGASE"/>
    <property type="match status" value="1"/>
</dbReference>
<dbReference type="CDD" id="cd00560">
    <property type="entry name" value="PanC"/>
    <property type="match status" value="1"/>
</dbReference>
<organism evidence="12 13">
    <name type="scientific">Lipomyces tetrasporus</name>
    <dbReference type="NCBI Taxonomy" id="54092"/>
    <lineage>
        <taxon>Eukaryota</taxon>
        <taxon>Fungi</taxon>
        <taxon>Dikarya</taxon>
        <taxon>Ascomycota</taxon>
        <taxon>Saccharomycotina</taxon>
        <taxon>Lipomycetes</taxon>
        <taxon>Lipomycetales</taxon>
        <taxon>Lipomycetaceae</taxon>
        <taxon>Lipomyces</taxon>
    </lineage>
</organism>
<dbReference type="HAMAP" id="MF_00158">
    <property type="entry name" value="PanC"/>
    <property type="match status" value="1"/>
</dbReference>
<protein>
    <recommendedName>
        <fullName evidence="4">Pantoate--beta-alanine ligase</fullName>
        <ecNumber evidence="3">6.3.2.1</ecNumber>
    </recommendedName>
    <alternativeName>
        <fullName evidence="10">Pantoate-activating enzyme</fullName>
    </alternativeName>
    <alternativeName>
        <fullName evidence="9">Pantothenate synthetase</fullName>
    </alternativeName>
</protein>
<accession>A0AAD7QWV8</accession>
<comment type="similarity">
    <text evidence="2">Belongs to the pantothenate synthetase family.</text>
</comment>
<evidence type="ECO:0000313" key="12">
    <source>
        <dbReference type="EMBL" id="KAJ8103017.1"/>
    </source>
</evidence>
<evidence type="ECO:0000256" key="3">
    <source>
        <dbReference type="ARBA" id="ARBA00012219"/>
    </source>
</evidence>
<evidence type="ECO:0000313" key="13">
    <source>
        <dbReference type="Proteomes" id="UP001217417"/>
    </source>
</evidence>
<dbReference type="NCBIfam" id="TIGR00018">
    <property type="entry name" value="panC"/>
    <property type="match status" value="1"/>
</dbReference>
<evidence type="ECO:0000256" key="1">
    <source>
        <dbReference type="ARBA" id="ARBA00004990"/>
    </source>
</evidence>
<evidence type="ECO:0000256" key="10">
    <source>
        <dbReference type="ARBA" id="ARBA00032806"/>
    </source>
</evidence>
<comment type="catalytic activity">
    <reaction evidence="11">
        <text>(R)-pantoate + beta-alanine + ATP = (R)-pantothenate + AMP + diphosphate + H(+)</text>
        <dbReference type="Rhea" id="RHEA:10912"/>
        <dbReference type="ChEBI" id="CHEBI:15378"/>
        <dbReference type="ChEBI" id="CHEBI:15980"/>
        <dbReference type="ChEBI" id="CHEBI:29032"/>
        <dbReference type="ChEBI" id="CHEBI:30616"/>
        <dbReference type="ChEBI" id="CHEBI:33019"/>
        <dbReference type="ChEBI" id="CHEBI:57966"/>
        <dbReference type="ChEBI" id="CHEBI:456215"/>
        <dbReference type="EC" id="6.3.2.1"/>
    </reaction>
</comment>
<dbReference type="EC" id="6.3.2.1" evidence="3"/>
<dbReference type="RefSeq" id="XP_056046467.1">
    <property type="nucleotide sequence ID" value="XM_056191270.1"/>
</dbReference>
<evidence type="ECO:0000256" key="11">
    <source>
        <dbReference type="ARBA" id="ARBA00048258"/>
    </source>
</evidence>
<dbReference type="FunFam" id="3.40.50.620:FF:000013">
    <property type="entry name" value="Pantothenate synthetase"/>
    <property type="match status" value="1"/>
</dbReference>
<dbReference type="GO" id="GO:0015940">
    <property type="term" value="P:pantothenate biosynthetic process"/>
    <property type="evidence" value="ECO:0007669"/>
    <property type="project" value="UniProtKB-KW"/>
</dbReference>
<dbReference type="GO" id="GO:0005524">
    <property type="term" value="F:ATP binding"/>
    <property type="evidence" value="ECO:0007669"/>
    <property type="project" value="UniProtKB-KW"/>
</dbReference>
<dbReference type="GO" id="GO:0004592">
    <property type="term" value="F:pantoate-beta-alanine ligase activity"/>
    <property type="evidence" value="ECO:0007669"/>
    <property type="project" value="UniProtKB-EC"/>
</dbReference>
<evidence type="ECO:0000256" key="9">
    <source>
        <dbReference type="ARBA" id="ARBA00029902"/>
    </source>
</evidence>
<dbReference type="Proteomes" id="UP001217417">
    <property type="component" value="Unassembled WGS sequence"/>
</dbReference>
<dbReference type="InterPro" id="IPR042176">
    <property type="entry name" value="Pantoate_ligase_C"/>
</dbReference>
<comment type="pathway">
    <text evidence="1">Cofactor biosynthesis; (R)-pantothenate biosynthesis; (R)-pantothenate from (R)-pantoate and beta-alanine: step 1/1.</text>
</comment>
<dbReference type="AlphaFoldDB" id="A0AAD7QWV8"/>
<evidence type="ECO:0000256" key="4">
    <source>
        <dbReference type="ARBA" id="ARBA00015647"/>
    </source>
</evidence>
<keyword evidence="8" id="KW-0067">ATP-binding</keyword>
<reference evidence="12" key="1">
    <citation type="submission" date="2023-03" db="EMBL/GenBank/DDBJ databases">
        <title>Near-Complete genome sequence of Lipomyces tetrasporous NRRL Y-64009, an oleaginous yeast capable of growing on lignocellulosic hydrolysates.</title>
        <authorList>
            <consortium name="Lawrence Berkeley National Laboratory"/>
            <person name="Jagtap S.S."/>
            <person name="Liu J.-J."/>
            <person name="Walukiewicz H.E."/>
            <person name="Pangilinan J."/>
            <person name="Lipzen A."/>
            <person name="Ahrendt S."/>
            <person name="Koriabine M."/>
            <person name="Cobaugh K."/>
            <person name="Salamov A."/>
            <person name="Yoshinaga Y."/>
            <person name="Ng V."/>
            <person name="Daum C."/>
            <person name="Grigoriev I.V."/>
            <person name="Slininger P.J."/>
            <person name="Dien B.S."/>
            <person name="Jin Y.-S."/>
            <person name="Rao C.V."/>
        </authorList>
    </citation>
    <scope>NUCLEOTIDE SEQUENCE</scope>
    <source>
        <strain evidence="12">NRRL Y-64009</strain>
    </source>
</reference>
<dbReference type="SUPFAM" id="SSF52374">
    <property type="entry name" value="Nucleotidylyl transferase"/>
    <property type="match status" value="1"/>
</dbReference>
<evidence type="ECO:0000256" key="7">
    <source>
        <dbReference type="ARBA" id="ARBA00022741"/>
    </source>
</evidence>
<evidence type="ECO:0000256" key="8">
    <source>
        <dbReference type="ARBA" id="ARBA00022840"/>
    </source>
</evidence>
<evidence type="ECO:0000256" key="2">
    <source>
        <dbReference type="ARBA" id="ARBA00009256"/>
    </source>
</evidence>
<evidence type="ECO:0000256" key="6">
    <source>
        <dbReference type="ARBA" id="ARBA00022655"/>
    </source>
</evidence>
<comment type="caution">
    <text evidence="12">The sequence shown here is derived from an EMBL/GenBank/DDBJ whole genome shotgun (WGS) entry which is preliminary data.</text>
</comment>
<sequence>MGARSSWPLARSVLRQFNLLVSYNRPPLAYAVRCNSTVAAAAEAAETAKSPIQILRTIAELRFWRREQLVKGLAVGLVPTMGALHAGHMRLVQSSMRMNDKTVVSIFVNPSQFAPSEDLASYPRDFDADIEQLASLEGDDGARVDVVFAPRVDEMYPNGIPLNVAEQKGAFVTVHGLSEQLEGKIRPHFFRGVATVVSKLLNIVTPDRVYFGQKDVQQTVVVKRLVQDLCSGTVVHVVPTSRDANGLALSSRNAYLTDQTKQDAAVIFKGLQNATMVYRQNTSADKIIDAVVLTITEKFDKNDIEYVSVNDKDTLEELQTVHPLKGAIVSLAVRVPNRFGGKTRLIDNILL</sequence>
<gene>
    <name evidence="12" type="ORF">POJ06DRAFT_60968</name>
</gene>
<dbReference type="GeneID" id="80886436"/>
<keyword evidence="5 12" id="KW-0436">Ligase</keyword>
<keyword evidence="7" id="KW-0547">Nucleotide-binding</keyword>
<dbReference type="EMBL" id="JARPMG010000002">
    <property type="protein sequence ID" value="KAJ8103017.1"/>
    <property type="molecule type" value="Genomic_DNA"/>
</dbReference>
<dbReference type="Gene3D" id="3.30.1300.10">
    <property type="entry name" value="Pantoate-beta-alanine ligase, C-terminal domain"/>
    <property type="match status" value="1"/>
</dbReference>
<keyword evidence="6" id="KW-0566">Pantothenate biosynthesis</keyword>
<dbReference type="Pfam" id="PF02569">
    <property type="entry name" value="Pantoate_ligase"/>
    <property type="match status" value="1"/>
</dbReference>
<dbReference type="InterPro" id="IPR003721">
    <property type="entry name" value="Pantoate_ligase"/>
</dbReference>
<dbReference type="InterPro" id="IPR014729">
    <property type="entry name" value="Rossmann-like_a/b/a_fold"/>
</dbReference>
<dbReference type="Gene3D" id="3.40.50.620">
    <property type="entry name" value="HUPs"/>
    <property type="match status" value="1"/>
</dbReference>